<keyword evidence="16" id="KW-1185">Reference proteome</keyword>
<feature type="compositionally biased region" description="Low complexity" evidence="11">
    <location>
        <begin position="897"/>
        <end position="906"/>
    </location>
</feature>
<comment type="caution">
    <text evidence="15">The sequence shown here is derived from an EMBL/GenBank/DDBJ whole genome shotgun (WGS) entry which is preliminary data.</text>
</comment>
<feature type="region of interest" description="Disordered" evidence="11">
    <location>
        <begin position="1055"/>
        <end position="1216"/>
    </location>
</feature>
<evidence type="ECO:0000256" key="9">
    <source>
        <dbReference type="ARBA" id="ARBA00023212"/>
    </source>
</evidence>
<feature type="compositionally biased region" description="Polar residues" evidence="11">
    <location>
        <begin position="437"/>
        <end position="446"/>
    </location>
</feature>
<dbReference type="Pfam" id="PF12763">
    <property type="entry name" value="EH"/>
    <property type="match status" value="3"/>
</dbReference>
<gene>
    <name evidence="15" type="ORF">CH63R_12879</name>
</gene>
<dbReference type="PROSITE" id="PS50222">
    <property type="entry name" value="EF_HAND_2"/>
    <property type="match status" value="1"/>
</dbReference>
<comment type="subcellular location">
    <subcellularLocation>
        <location evidence="3">Cell membrane</location>
        <topology evidence="3">Peripheral membrane protein</topology>
        <orientation evidence="3">Cytoplasmic side</orientation>
    </subcellularLocation>
    <subcellularLocation>
        <location evidence="2">Cytoplasm</location>
        <location evidence="2">Cytoskeleton</location>
        <location evidence="2">Actin patch</location>
    </subcellularLocation>
    <subcellularLocation>
        <location evidence="1">Endosome membrane</location>
        <topology evidence="1">Peripheral membrane protein</topology>
        <orientation evidence="1">Cytoplasmic side</orientation>
    </subcellularLocation>
</comment>
<dbReference type="AlphaFoldDB" id="A0A1B7XVD8"/>
<evidence type="ECO:0000313" key="15">
    <source>
        <dbReference type="EMBL" id="OBR03752.1"/>
    </source>
</evidence>
<dbReference type="SMART" id="SM00027">
    <property type="entry name" value="EH"/>
    <property type="match status" value="3"/>
</dbReference>
<dbReference type="SUPFAM" id="SSF46934">
    <property type="entry name" value="UBA-like"/>
    <property type="match status" value="1"/>
</dbReference>
<proteinExistence type="predicted"/>
<feature type="compositionally biased region" description="Low complexity" evidence="11">
    <location>
        <begin position="1055"/>
        <end position="1064"/>
    </location>
</feature>
<dbReference type="InterPro" id="IPR011992">
    <property type="entry name" value="EF-hand-dom_pair"/>
</dbReference>
<feature type="domain" description="EF-hand" evidence="14">
    <location>
        <begin position="293"/>
        <end position="328"/>
    </location>
</feature>
<protein>
    <submittedName>
        <fullName evidence="15">UBA/TS-N domain-containing protein</fullName>
    </submittedName>
</protein>
<dbReference type="Proteomes" id="UP000092177">
    <property type="component" value="Chromosome 9"/>
</dbReference>
<evidence type="ECO:0000256" key="4">
    <source>
        <dbReference type="ARBA" id="ARBA00011159"/>
    </source>
</evidence>
<dbReference type="InterPro" id="IPR000261">
    <property type="entry name" value="EH_dom"/>
</dbReference>
<accession>A0A1B7XVD8</accession>
<feature type="compositionally biased region" description="Acidic residues" evidence="11">
    <location>
        <begin position="1069"/>
        <end position="1078"/>
    </location>
</feature>
<feature type="compositionally biased region" description="Low complexity" evidence="11">
    <location>
        <begin position="791"/>
        <end position="804"/>
    </location>
</feature>
<evidence type="ECO:0000256" key="7">
    <source>
        <dbReference type="ARBA" id="ARBA00023054"/>
    </source>
</evidence>
<dbReference type="SUPFAM" id="SSF47473">
    <property type="entry name" value="EF-hand"/>
    <property type="match status" value="3"/>
</dbReference>
<name>A0A1B7XVD8_COLHI</name>
<dbReference type="CDD" id="cd00052">
    <property type="entry name" value="EH"/>
    <property type="match status" value="3"/>
</dbReference>
<organism evidence="15 16">
    <name type="scientific">Colletotrichum higginsianum (strain IMI 349063)</name>
    <name type="common">Crucifer anthracnose fungus</name>
    <dbReference type="NCBI Taxonomy" id="759273"/>
    <lineage>
        <taxon>Eukaryota</taxon>
        <taxon>Fungi</taxon>
        <taxon>Dikarya</taxon>
        <taxon>Ascomycota</taxon>
        <taxon>Pezizomycotina</taxon>
        <taxon>Sordariomycetes</taxon>
        <taxon>Hypocreomycetidae</taxon>
        <taxon>Glomerellales</taxon>
        <taxon>Glomerellaceae</taxon>
        <taxon>Colletotrichum</taxon>
        <taxon>Colletotrichum destructivum species complex</taxon>
    </lineage>
</organism>
<feature type="compositionally biased region" description="Polar residues" evidence="11">
    <location>
        <begin position="698"/>
        <end position="736"/>
    </location>
</feature>
<keyword evidence="7" id="KW-0175">Coiled coil</keyword>
<evidence type="ECO:0000313" key="16">
    <source>
        <dbReference type="Proteomes" id="UP000092177"/>
    </source>
</evidence>
<feature type="compositionally biased region" description="Polar residues" evidence="11">
    <location>
        <begin position="884"/>
        <end position="896"/>
    </location>
</feature>
<dbReference type="InterPro" id="IPR009060">
    <property type="entry name" value="UBA-like_sf"/>
</dbReference>
<evidence type="ECO:0000256" key="6">
    <source>
        <dbReference type="ARBA" id="ARBA00022753"/>
    </source>
</evidence>
<dbReference type="PROSITE" id="PS50030">
    <property type="entry name" value="UBA"/>
    <property type="match status" value="1"/>
</dbReference>
<feature type="compositionally biased region" description="Polar residues" evidence="11">
    <location>
        <begin position="778"/>
        <end position="790"/>
    </location>
</feature>
<dbReference type="PANTHER" id="PTHR11216:SF170">
    <property type="entry name" value="DYNAMIN ASSOCIATED PROTEIN 160, ISOFORM D"/>
    <property type="match status" value="1"/>
</dbReference>
<keyword evidence="9" id="KW-0963">Cytoplasm</keyword>
<comment type="function">
    <text evidence="10">Component of the PAN1 actin cytoskeleton-regulatory complex required for the internalization of endosomes during actin-coupled endocytosis. The complex links the site of endocytosis to the cell membrane-associated actin cytoskeleton. Mediates uptake of external molecules and vacuolar degradation of plasma membrane proteins. Plays a role in the proper organization of the cell membrane-associated actin cytoskeleton and promotes its destabilization.</text>
</comment>
<dbReference type="Gene3D" id="1.10.287.1490">
    <property type="match status" value="1"/>
</dbReference>
<feature type="compositionally biased region" description="Basic and acidic residues" evidence="11">
    <location>
        <begin position="996"/>
        <end position="1005"/>
    </location>
</feature>
<evidence type="ECO:0000256" key="3">
    <source>
        <dbReference type="ARBA" id="ARBA00004413"/>
    </source>
</evidence>
<feature type="region of interest" description="Disordered" evidence="11">
    <location>
        <begin position="673"/>
        <end position="906"/>
    </location>
</feature>
<dbReference type="GO" id="GO:0016197">
    <property type="term" value="P:endosomal transport"/>
    <property type="evidence" value="ECO:0007669"/>
    <property type="project" value="TreeGrafter"/>
</dbReference>
<feature type="compositionally biased region" description="Low complexity" evidence="11">
    <location>
        <begin position="870"/>
        <end position="883"/>
    </location>
</feature>
<dbReference type="Gene3D" id="1.10.8.10">
    <property type="entry name" value="DNA helicase RuvA subunit, C-terminal domain"/>
    <property type="match status" value="1"/>
</dbReference>
<keyword evidence="9" id="KW-0206">Cytoskeleton</keyword>
<dbReference type="InterPro" id="IPR002048">
    <property type="entry name" value="EF_hand_dom"/>
</dbReference>
<feature type="region of interest" description="Disordered" evidence="11">
    <location>
        <begin position="530"/>
        <end position="559"/>
    </location>
</feature>
<comment type="subunit">
    <text evidence="4">Component of the PAN1 actin cytoskeleton-regulatory complex.</text>
</comment>
<dbReference type="GO" id="GO:0010008">
    <property type="term" value="C:endosome membrane"/>
    <property type="evidence" value="ECO:0007669"/>
    <property type="project" value="UniProtKB-SubCell"/>
</dbReference>
<feature type="region of interest" description="Disordered" evidence="11">
    <location>
        <begin position="369"/>
        <end position="514"/>
    </location>
</feature>
<evidence type="ECO:0000259" key="12">
    <source>
        <dbReference type="PROSITE" id="PS50030"/>
    </source>
</evidence>
<dbReference type="InterPro" id="IPR015940">
    <property type="entry name" value="UBA"/>
</dbReference>
<evidence type="ECO:0000259" key="14">
    <source>
        <dbReference type="PROSITE" id="PS50222"/>
    </source>
</evidence>
<dbReference type="GO" id="GO:0005509">
    <property type="term" value="F:calcium ion binding"/>
    <property type="evidence" value="ECO:0007669"/>
    <property type="project" value="InterPro"/>
</dbReference>
<feature type="compositionally biased region" description="Low complexity" evidence="11">
    <location>
        <begin position="1014"/>
        <end position="1027"/>
    </location>
</feature>
<keyword evidence="6" id="KW-0967">Endosome</keyword>
<feature type="domain" description="UBA" evidence="12">
    <location>
        <begin position="1205"/>
        <end position="1245"/>
    </location>
</feature>
<dbReference type="PANTHER" id="PTHR11216">
    <property type="entry name" value="EH DOMAIN"/>
    <property type="match status" value="1"/>
</dbReference>
<evidence type="ECO:0000256" key="2">
    <source>
        <dbReference type="ARBA" id="ARBA00004134"/>
    </source>
</evidence>
<evidence type="ECO:0000256" key="8">
    <source>
        <dbReference type="ARBA" id="ARBA00023203"/>
    </source>
</evidence>
<dbReference type="GO" id="GO:0030479">
    <property type="term" value="C:actin cortical patch"/>
    <property type="evidence" value="ECO:0007669"/>
    <property type="project" value="UniProtKB-SubCell"/>
</dbReference>
<feature type="region of interest" description="Disordered" evidence="11">
    <location>
        <begin position="934"/>
        <end position="1043"/>
    </location>
</feature>
<feature type="compositionally biased region" description="Low complexity" evidence="11">
    <location>
        <begin position="945"/>
        <end position="956"/>
    </location>
</feature>
<dbReference type="GeneID" id="28871960"/>
<evidence type="ECO:0000256" key="11">
    <source>
        <dbReference type="SAM" id="MobiDB-lite"/>
    </source>
</evidence>
<dbReference type="RefSeq" id="XP_018152270.1">
    <property type="nucleotide sequence ID" value="XM_018307853.1"/>
</dbReference>
<evidence type="ECO:0000256" key="5">
    <source>
        <dbReference type="ARBA" id="ARBA00022583"/>
    </source>
</evidence>
<feature type="domain" description="EH" evidence="13">
    <location>
        <begin position="146"/>
        <end position="237"/>
    </location>
</feature>
<feature type="compositionally biased region" description="Polar residues" evidence="11">
    <location>
        <begin position="834"/>
        <end position="846"/>
    </location>
</feature>
<dbReference type="GO" id="GO:0003779">
    <property type="term" value="F:actin binding"/>
    <property type="evidence" value="ECO:0007669"/>
    <property type="project" value="UniProtKB-KW"/>
</dbReference>
<feature type="compositionally biased region" description="Pro residues" evidence="11">
    <location>
        <begin position="399"/>
        <end position="414"/>
    </location>
</feature>
<feature type="compositionally biased region" description="Polar residues" evidence="11">
    <location>
        <begin position="385"/>
        <end position="396"/>
    </location>
</feature>
<dbReference type="Pfam" id="PF00627">
    <property type="entry name" value="UBA"/>
    <property type="match status" value="1"/>
</dbReference>
<feature type="domain" description="EH" evidence="13">
    <location>
        <begin position="19"/>
        <end position="127"/>
    </location>
</feature>
<dbReference type="OrthoDB" id="524326at2759"/>
<dbReference type="Gene3D" id="1.10.238.10">
    <property type="entry name" value="EF-hand"/>
    <property type="match status" value="3"/>
</dbReference>
<feature type="compositionally biased region" description="Polar residues" evidence="11">
    <location>
        <begin position="466"/>
        <end position="496"/>
    </location>
</feature>
<dbReference type="SMART" id="SM00165">
    <property type="entry name" value="UBA"/>
    <property type="match status" value="1"/>
</dbReference>
<dbReference type="GO" id="GO:0005886">
    <property type="term" value="C:plasma membrane"/>
    <property type="evidence" value="ECO:0007669"/>
    <property type="project" value="UniProtKB-SubCell"/>
</dbReference>
<dbReference type="GO" id="GO:0006897">
    <property type="term" value="P:endocytosis"/>
    <property type="evidence" value="ECO:0007669"/>
    <property type="project" value="UniProtKB-KW"/>
</dbReference>
<evidence type="ECO:0000256" key="1">
    <source>
        <dbReference type="ARBA" id="ARBA00004125"/>
    </source>
</evidence>
<feature type="compositionally biased region" description="Low complexity" evidence="11">
    <location>
        <begin position="758"/>
        <end position="769"/>
    </location>
</feature>
<dbReference type="KEGG" id="chig:CH63R_12879"/>
<reference evidence="16" key="1">
    <citation type="journal article" date="2017" name="BMC Genomics">
        <title>Gapless genome assembly of Colletotrichum higginsianum reveals chromosome structure and association of transposable elements with secondary metabolite gene clusters.</title>
        <authorList>
            <person name="Dallery J.-F."/>
            <person name="Lapalu N."/>
            <person name="Zampounis A."/>
            <person name="Pigne S."/>
            <person name="Luyten I."/>
            <person name="Amselem J."/>
            <person name="Wittenberg A.H.J."/>
            <person name="Zhou S."/>
            <person name="de Queiroz M.V."/>
            <person name="Robin G.P."/>
            <person name="Auger A."/>
            <person name="Hainaut M."/>
            <person name="Henrissat B."/>
            <person name="Kim K.-T."/>
            <person name="Lee Y.-H."/>
            <person name="Lespinet O."/>
            <person name="Schwartz D.C."/>
            <person name="Thon M.R."/>
            <person name="O'Connell R.J."/>
        </authorList>
    </citation>
    <scope>NUCLEOTIDE SEQUENCE [LARGE SCALE GENOMIC DNA]</scope>
    <source>
        <strain evidence="16">IMI 349063</strain>
    </source>
</reference>
<evidence type="ECO:0000259" key="13">
    <source>
        <dbReference type="PROSITE" id="PS50031"/>
    </source>
</evidence>
<keyword evidence="8" id="KW-0009">Actin-binding</keyword>
<dbReference type="EMBL" id="LTAN01000009">
    <property type="protein sequence ID" value="OBR03752.1"/>
    <property type="molecule type" value="Genomic_DNA"/>
</dbReference>
<feature type="domain" description="EH" evidence="13">
    <location>
        <begin position="294"/>
        <end position="387"/>
    </location>
</feature>
<dbReference type="VEuPathDB" id="FungiDB:CH63R_12879"/>
<dbReference type="PROSITE" id="PS50031">
    <property type="entry name" value="EH"/>
    <property type="match status" value="3"/>
</dbReference>
<evidence type="ECO:0000256" key="10">
    <source>
        <dbReference type="ARBA" id="ARBA00025194"/>
    </source>
</evidence>
<sequence length="1246" mass="130123">MSAEGVDAAAPNLNLTPEEKRLYGQLFRQADTESVGVVTGETAVKFFEKTRLDSRVLGEIWQIADKENRGFLTPAGFGLVLRLIGHAQAGREPTTEIALQPGPLPRFDGIPPPAGLASPTAPPAAALQAQGTGGGPIRIPPLTPEKVNQYAGLFERQPLQAGNLLPGDAAKSIFEKSGLPTEVLGRIWQLADTEQRGALVLTEFVIAMHLLTSMKTGALRGLPTILPAALYEAATRRGPPAPRQSPTGTGPVSAIPRQLSGSAQFRAGSPLGRPPITAQTTGTPASDWLITPDDKARFDVIYNDLDKTRKGFITGEEAVPFLSQSNLPEDALAQIWDLADINSEGRLNRETFAVAMYLIRQQRMRRDGSVSLPTTLPANLIPPSLRTQARPQTSGSPFDAPPQPQPPVPAPAPAPKSALDDLFGLDTPPAPAPAQVALSTGGSNANDPFGSGSAVLAPSSPIRPSPTGTQFKPFVPSSSFGRGLTVHSTGDSNSGKPSAPSASEDLLGDGDPEVSKKLTSETAELANLSNQVGSLSKQMQEVQGQRTTTQNELNQANSQKKNFEQRLAQLRALYEKEAKDVEALQVQLNTSRNETKKLQAECMTLDGTYRDLQTQHQQVYAGLQADQQENASLKEKIRAFNAEIAQLKPQIEKLRSEARQQKGLVAINKKQLTTTEGERDKLQSELSDLSKSNEELSRQVNTSSPVASSAQVGSPTPSTASGNNPFFRRTASTDIMSSFASPPPAKPSSGDKSFDDVFGPAFPPAGSASTPPPATSFKPQHTGASTTSLGSFSTPPVSTPPNVSRQATLAAEPPAPPESRQISSSFLPFADANESLSSSRAVSPPTSRAEDGVETPQASSLPGAFPLEPTATGQSTASTSTASNKEPTVQDDANSSNNGVAAVPDNAAVDADPFAAMGPNDAKADFDDAFASFTSAHQSSEKSGADAAKSFSAFDSEFPPISELDREDDDSDTASEGGGFGGGFDDDFAPASPQAKKTEAPEAPKEATSPPPAAAAVAPVPAAQDEPAPAPAPAPSVAPAAAPEVTETTIAPVALAAQPAVPTAKSSFDELDDDFEGLEDAKEGSADDDFQTISRSGLDDFNPVFDSSPPPSQAKTESTAFGHESSYDFGSVSPNPAAGLTAGASAKSAGAPEAQDWDAIFATLDSPSDTNANPTAGAPAPAPAPAPPAEETRPAPGRALTQSGEHDDPILKNLTSMGYSREDSILALEKYDYNLERAANYLASQS</sequence>
<keyword evidence="5" id="KW-0254">Endocytosis</keyword>